<accession>A0A2A6FQ45</accession>
<evidence type="ECO:0000313" key="2">
    <source>
        <dbReference type="Proteomes" id="UP000219994"/>
    </source>
</evidence>
<protein>
    <submittedName>
        <fullName evidence="1">Uncharacterized protein</fullName>
    </submittedName>
</protein>
<dbReference type="Proteomes" id="UP000219994">
    <property type="component" value="Unassembled WGS sequence"/>
</dbReference>
<evidence type="ECO:0000313" key="1">
    <source>
        <dbReference type="EMBL" id="PDQ34985.1"/>
    </source>
</evidence>
<comment type="caution">
    <text evidence="1">The sequence shown here is derived from an EMBL/GenBank/DDBJ whole genome shotgun (WGS) entry which is preliminary data.</text>
</comment>
<proteinExistence type="predicted"/>
<dbReference type="AlphaFoldDB" id="A0A2A6FQ45"/>
<dbReference type="EMBL" id="NAEP01000042">
    <property type="protein sequence ID" value="PDQ34985.1"/>
    <property type="molecule type" value="Genomic_DNA"/>
</dbReference>
<name>A0A2A6FQ45_9MICO</name>
<sequence length="120" mass="12530">MGARFVSGVPFSDILNNWSAPVAVIGSDLATVLHISSVESASTIFFLGSGYTVIGILTDLDRDPETLSSAYILSGLALQTFGTPTSDQPARMVIHTRIGAASQVASEAATALRLDQPTSF</sequence>
<gene>
    <name evidence="1" type="ORF">B5766_08320</name>
</gene>
<organism evidence="1 2">
    <name type="scientific">Candidatus Lumbricidiphila eiseniae</name>
    <dbReference type="NCBI Taxonomy" id="1969409"/>
    <lineage>
        <taxon>Bacteria</taxon>
        <taxon>Bacillati</taxon>
        <taxon>Actinomycetota</taxon>
        <taxon>Actinomycetes</taxon>
        <taxon>Micrococcales</taxon>
        <taxon>Microbacteriaceae</taxon>
        <taxon>Candidatus Lumbricidiphila</taxon>
    </lineage>
</organism>
<reference evidence="2" key="1">
    <citation type="submission" date="2017-03" db="EMBL/GenBank/DDBJ databases">
        <authorList>
            <person name="Lund M.B."/>
        </authorList>
    </citation>
    <scope>NUCLEOTIDE SEQUENCE [LARGE SCALE GENOMIC DNA]</scope>
</reference>